<reference evidence="1" key="1">
    <citation type="submission" date="2020-11" db="EMBL/GenBank/DDBJ databases">
        <title>Complete mitochondrial genome of Polyopes lancifolius and comparison with related species in Halymeniales (Rhodophyta).</title>
        <authorList>
            <person name="Kim S.Y."/>
        </authorList>
    </citation>
    <scope>NUCLEOTIDE SEQUENCE</scope>
</reference>
<sequence length="165" mass="19440">MQPARLKLYYNYLGNFDFVDKELQTSYLLVTALNPDVLNVKFSSNYHHSNKNIIIKSLFSEVFGNQRFAIKKTKNAFLKSLFFVLTLRKENLLLFLDNGLNTTFLHEYKSLNNVKLNNKVHFYFNNELINHFILTSTKLEFFIQCSGPVVLPNENLNNWFFILNL</sequence>
<proteinExistence type="predicted"/>
<keyword evidence="1" id="KW-0496">Mitochondrion</keyword>
<name>A0A891T0U6_9FLOR</name>
<dbReference type="AlphaFoldDB" id="A0A891T0U6"/>
<accession>A0A891T0U6</accession>
<dbReference type="GeneID" id="67268193"/>
<organism evidence="1">
    <name type="scientific">Polyopes lancifolius</name>
    <dbReference type="NCBI Taxonomy" id="194517"/>
    <lineage>
        <taxon>Eukaryota</taxon>
        <taxon>Rhodophyta</taxon>
        <taxon>Florideophyceae</taxon>
        <taxon>Rhodymeniophycidae</taxon>
        <taxon>Halymeniales</taxon>
        <taxon>Halymeniaceae</taxon>
        <taxon>Polyopes</taxon>
    </lineage>
</organism>
<gene>
    <name evidence="1" type="primary">orf165</name>
    <name evidence="1" type="ORF">Poly.lanc.mt_037</name>
</gene>
<protein>
    <submittedName>
        <fullName evidence="1">Uncharacterized protein</fullName>
    </submittedName>
</protein>
<evidence type="ECO:0000313" key="1">
    <source>
        <dbReference type="EMBL" id="QRM91073.1"/>
    </source>
</evidence>
<geneLocation type="mitochondrion" evidence="1"/>
<dbReference type="RefSeq" id="YP_010164478.1">
    <property type="nucleotide sequence ID" value="NC_057487.1"/>
</dbReference>
<dbReference type="EMBL" id="MW292567">
    <property type="protein sequence ID" value="QRM91073.1"/>
    <property type="molecule type" value="Genomic_DNA"/>
</dbReference>